<keyword evidence="2" id="KW-1185">Reference proteome</keyword>
<dbReference type="Proteomes" id="UP001163324">
    <property type="component" value="Chromosome 1"/>
</dbReference>
<sequence length="309" mass="33820">MGARRGGASRRNYPDSDDDEYGSSSDDGVDEDALGMLSPEEREEALVQSAMARIERAKSRGSTDVDLTEGELAALEARRKREEEEQADRRSRKKSKKQRVAVPLTNLEPVSRKKKSSRTLDSDLSREASATNLLEPSYSSRNGSGTSTTARPPSRTYDDTPDAFQYEYTSRSGRHGSDSSRSKSTRSYDDNWKSNPSPASSSSNRADPFRFQTAGPRGQQSTGSSLRPLSSVNSSSGPVTRSRGSREQYISDESSEDTSDDLDNGAHIVDSSRERSSIVDTSPESGSHKKKSSSPTKRKGVASSRKSRR</sequence>
<dbReference type="EMBL" id="CM047940">
    <property type="protein sequence ID" value="KAI9904698.1"/>
    <property type="molecule type" value="Genomic_DNA"/>
</dbReference>
<evidence type="ECO:0000313" key="1">
    <source>
        <dbReference type="EMBL" id="KAI9904698.1"/>
    </source>
</evidence>
<evidence type="ECO:0000313" key="2">
    <source>
        <dbReference type="Proteomes" id="UP001163324"/>
    </source>
</evidence>
<reference evidence="1" key="1">
    <citation type="submission" date="2022-10" db="EMBL/GenBank/DDBJ databases">
        <title>Complete Genome of Trichothecium roseum strain YXFP-22015, a Plant Pathogen Isolated from Citrus.</title>
        <authorList>
            <person name="Wang Y."/>
            <person name="Zhu L."/>
        </authorList>
    </citation>
    <scope>NUCLEOTIDE SEQUENCE</scope>
    <source>
        <strain evidence="1">YXFP-22015</strain>
    </source>
</reference>
<name>A0ACC0VG10_9HYPO</name>
<gene>
    <name evidence="1" type="ORF">N3K66_001227</name>
</gene>
<comment type="caution">
    <text evidence="1">The sequence shown here is derived from an EMBL/GenBank/DDBJ whole genome shotgun (WGS) entry which is preliminary data.</text>
</comment>
<protein>
    <submittedName>
        <fullName evidence="1">Uncharacterized protein</fullName>
    </submittedName>
</protein>
<proteinExistence type="predicted"/>
<organism evidence="1 2">
    <name type="scientific">Trichothecium roseum</name>
    <dbReference type="NCBI Taxonomy" id="47278"/>
    <lineage>
        <taxon>Eukaryota</taxon>
        <taxon>Fungi</taxon>
        <taxon>Dikarya</taxon>
        <taxon>Ascomycota</taxon>
        <taxon>Pezizomycotina</taxon>
        <taxon>Sordariomycetes</taxon>
        <taxon>Hypocreomycetidae</taxon>
        <taxon>Hypocreales</taxon>
        <taxon>Hypocreales incertae sedis</taxon>
        <taxon>Trichothecium</taxon>
    </lineage>
</organism>
<accession>A0ACC0VG10</accession>